<feature type="compositionally biased region" description="Basic and acidic residues" evidence="1">
    <location>
        <begin position="106"/>
        <end position="120"/>
    </location>
</feature>
<dbReference type="EMBL" id="JAVHNQ010000007">
    <property type="protein sequence ID" value="KAK6341539.1"/>
    <property type="molecule type" value="Genomic_DNA"/>
</dbReference>
<sequence>MNPNFVFPMRPRAPEASENTAPNAAAQPPNPLVEERKTGIPGLATSPRPVRPQKPSPGEPIGPASSENSPADGSSRPVSHNPSAGRPPPGRGHRRTASLTVCPTQEELRRYGINKPDKWPPRATPGRTRYLYGPTPDHVEFNKTKKYTIEFTHDIWDAESLKKKAEDWYKEWFGEVVEMSAKEYRELWVEIKQEERELEKYWVQKANKDALRQRRKEEASEPDSEDDGPDVDIHFVHPTAIWPQGIKSDRPLPYFP</sequence>
<dbReference type="AlphaFoldDB" id="A0AAV9UJM1"/>
<evidence type="ECO:0000313" key="3">
    <source>
        <dbReference type="Proteomes" id="UP001375240"/>
    </source>
</evidence>
<feature type="compositionally biased region" description="Basic and acidic residues" evidence="1">
    <location>
        <begin position="209"/>
        <end position="219"/>
    </location>
</feature>
<evidence type="ECO:0000256" key="1">
    <source>
        <dbReference type="SAM" id="MobiDB-lite"/>
    </source>
</evidence>
<feature type="region of interest" description="Disordered" evidence="1">
    <location>
        <begin position="1"/>
        <end position="136"/>
    </location>
</feature>
<dbReference type="Proteomes" id="UP001375240">
    <property type="component" value="Unassembled WGS sequence"/>
</dbReference>
<reference evidence="2 3" key="1">
    <citation type="submission" date="2019-10" db="EMBL/GenBank/DDBJ databases">
        <authorList>
            <person name="Palmer J.M."/>
        </authorList>
    </citation>
    <scope>NUCLEOTIDE SEQUENCE [LARGE SCALE GENOMIC DNA]</scope>
    <source>
        <strain evidence="2 3">TWF696</strain>
    </source>
</reference>
<feature type="compositionally biased region" description="Pro residues" evidence="1">
    <location>
        <begin position="49"/>
        <end position="60"/>
    </location>
</feature>
<feature type="compositionally biased region" description="Polar residues" evidence="1">
    <location>
        <begin position="65"/>
        <end position="82"/>
    </location>
</feature>
<keyword evidence="3" id="KW-1185">Reference proteome</keyword>
<name>A0AAV9UJM1_9PEZI</name>
<accession>A0AAV9UJM1</accession>
<comment type="caution">
    <text evidence="2">The sequence shown here is derived from an EMBL/GenBank/DDBJ whole genome shotgun (WGS) entry which is preliminary data.</text>
</comment>
<feature type="compositionally biased region" description="Acidic residues" evidence="1">
    <location>
        <begin position="220"/>
        <end position="230"/>
    </location>
</feature>
<gene>
    <name evidence="2" type="ORF">TWF696_008611</name>
</gene>
<proteinExistence type="predicted"/>
<organism evidence="2 3">
    <name type="scientific">Orbilia brochopaga</name>
    <dbReference type="NCBI Taxonomy" id="3140254"/>
    <lineage>
        <taxon>Eukaryota</taxon>
        <taxon>Fungi</taxon>
        <taxon>Dikarya</taxon>
        <taxon>Ascomycota</taxon>
        <taxon>Pezizomycotina</taxon>
        <taxon>Orbiliomycetes</taxon>
        <taxon>Orbiliales</taxon>
        <taxon>Orbiliaceae</taxon>
        <taxon>Orbilia</taxon>
    </lineage>
</organism>
<protein>
    <submittedName>
        <fullName evidence="2">Uncharacterized protein</fullName>
    </submittedName>
</protein>
<feature type="region of interest" description="Disordered" evidence="1">
    <location>
        <begin position="209"/>
        <end position="234"/>
    </location>
</feature>
<evidence type="ECO:0000313" key="2">
    <source>
        <dbReference type="EMBL" id="KAK6341539.1"/>
    </source>
</evidence>